<accession>A0A9X3IZU5</accession>
<dbReference type="SUPFAM" id="SSF52540">
    <property type="entry name" value="P-loop containing nucleoside triphosphate hydrolases"/>
    <property type="match status" value="1"/>
</dbReference>
<evidence type="ECO:0000256" key="1">
    <source>
        <dbReference type="SAM" id="MobiDB-lite"/>
    </source>
</evidence>
<name>A0A9X3IZU5_9BACT</name>
<keyword evidence="4" id="KW-1185">Reference proteome</keyword>
<gene>
    <name evidence="3" type="ORF">OV079_28405</name>
</gene>
<evidence type="ECO:0000313" key="3">
    <source>
        <dbReference type="EMBL" id="MCY1009415.1"/>
    </source>
</evidence>
<protein>
    <submittedName>
        <fullName evidence="3">AAA family ATPase</fullName>
    </submittedName>
</protein>
<dbReference type="GO" id="GO:0005524">
    <property type="term" value="F:ATP binding"/>
    <property type="evidence" value="ECO:0007669"/>
    <property type="project" value="InterPro"/>
</dbReference>
<feature type="region of interest" description="Disordered" evidence="1">
    <location>
        <begin position="103"/>
        <end position="125"/>
    </location>
</feature>
<dbReference type="EMBL" id="JAPNKE010000002">
    <property type="protein sequence ID" value="MCY1009415.1"/>
    <property type="molecule type" value="Genomic_DNA"/>
</dbReference>
<dbReference type="RefSeq" id="WP_267772081.1">
    <property type="nucleotide sequence ID" value="NZ_JAPNKE010000002.1"/>
</dbReference>
<feature type="domain" description="ATPase AAA-type core" evidence="2">
    <location>
        <begin position="15"/>
        <end position="85"/>
    </location>
</feature>
<dbReference type="Gene3D" id="3.40.50.300">
    <property type="entry name" value="P-loop containing nucleotide triphosphate hydrolases"/>
    <property type="match status" value="1"/>
</dbReference>
<dbReference type="InterPro" id="IPR027417">
    <property type="entry name" value="P-loop_NTPase"/>
</dbReference>
<dbReference type="GO" id="GO:0016887">
    <property type="term" value="F:ATP hydrolysis activity"/>
    <property type="evidence" value="ECO:0007669"/>
    <property type="project" value="InterPro"/>
</dbReference>
<dbReference type="Proteomes" id="UP001150924">
    <property type="component" value="Unassembled WGS sequence"/>
</dbReference>
<dbReference type="Pfam" id="PF13304">
    <property type="entry name" value="AAA_21"/>
    <property type="match status" value="1"/>
</dbReference>
<proteinExistence type="predicted"/>
<sequence>MIDETKKPNEDDFPKLPPDLLSSGEKQIVSLFSHIYLSGAQSYFVIIDEPELSISVPWQQRFLQDLIETQLCTGLIAVTHSPFIFENELSAFTLPVSLVSRPAKAATPERLPEKERPKGKRKGRR</sequence>
<dbReference type="InterPro" id="IPR003959">
    <property type="entry name" value="ATPase_AAA_core"/>
</dbReference>
<comment type="caution">
    <text evidence="3">The sequence shown here is derived from an EMBL/GenBank/DDBJ whole genome shotgun (WGS) entry which is preliminary data.</text>
</comment>
<evidence type="ECO:0000313" key="4">
    <source>
        <dbReference type="Proteomes" id="UP001150924"/>
    </source>
</evidence>
<organism evidence="3 4">
    <name type="scientific">Nannocystis pusilla</name>
    <dbReference type="NCBI Taxonomy" id="889268"/>
    <lineage>
        <taxon>Bacteria</taxon>
        <taxon>Pseudomonadati</taxon>
        <taxon>Myxococcota</taxon>
        <taxon>Polyangia</taxon>
        <taxon>Nannocystales</taxon>
        <taxon>Nannocystaceae</taxon>
        <taxon>Nannocystis</taxon>
    </lineage>
</organism>
<evidence type="ECO:0000259" key="2">
    <source>
        <dbReference type="Pfam" id="PF13304"/>
    </source>
</evidence>
<dbReference type="AlphaFoldDB" id="A0A9X3IZU5"/>
<reference evidence="3" key="1">
    <citation type="submission" date="2022-11" db="EMBL/GenBank/DDBJ databases">
        <title>Minimal conservation of predation-associated metabolite biosynthetic gene clusters underscores biosynthetic potential of Myxococcota including descriptions for ten novel species: Archangium lansinium sp. nov., Myxococcus landrumus sp. nov., Nannocystis bai.</title>
        <authorList>
            <person name="Ahearne A."/>
            <person name="Stevens C."/>
            <person name="Phillips K."/>
        </authorList>
    </citation>
    <scope>NUCLEOTIDE SEQUENCE</scope>
    <source>
        <strain evidence="3">Na p29</strain>
    </source>
</reference>